<gene>
    <name evidence="2" type="ORF">AVDCRST_MAG93-290</name>
</gene>
<feature type="transmembrane region" description="Helical" evidence="1">
    <location>
        <begin position="57"/>
        <end position="79"/>
    </location>
</feature>
<keyword evidence="1" id="KW-1133">Transmembrane helix</keyword>
<proteinExistence type="predicted"/>
<organism evidence="2">
    <name type="scientific">uncultured Chloroflexia bacterium</name>
    <dbReference type="NCBI Taxonomy" id="1672391"/>
    <lineage>
        <taxon>Bacteria</taxon>
        <taxon>Bacillati</taxon>
        <taxon>Chloroflexota</taxon>
        <taxon>Chloroflexia</taxon>
        <taxon>environmental samples</taxon>
    </lineage>
</organism>
<protein>
    <submittedName>
        <fullName evidence="2">Uncharacterized protein</fullName>
    </submittedName>
</protein>
<feature type="non-terminal residue" evidence="2">
    <location>
        <position position="1"/>
    </location>
</feature>
<keyword evidence="1" id="KW-0472">Membrane</keyword>
<evidence type="ECO:0000313" key="2">
    <source>
        <dbReference type="EMBL" id="CAA9217424.1"/>
    </source>
</evidence>
<dbReference type="AlphaFoldDB" id="A0A6J4H8P3"/>
<feature type="transmembrane region" description="Helical" evidence="1">
    <location>
        <begin position="85"/>
        <end position="102"/>
    </location>
</feature>
<dbReference type="EMBL" id="CADCTR010000093">
    <property type="protein sequence ID" value="CAA9217424.1"/>
    <property type="molecule type" value="Genomic_DNA"/>
</dbReference>
<keyword evidence="1" id="KW-0812">Transmembrane</keyword>
<feature type="transmembrane region" description="Helical" evidence="1">
    <location>
        <begin position="20"/>
        <end position="37"/>
    </location>
</feature>
<evidence type="ECO:0000256" key="1">
    <source>
        <dbReference type="SAM" id="Phobius"/>
    </source>
</evidence>
<name>A0A6J4H8P3_9CHLR</name>
<accession>A0A6J4H8P3</accession>
<feature type="transmembrane region" description="Helical" evidence="1">
    <location>
        <begin position="123"/>
        <end position="142"/>
    </location>
</feature>
<sequence length="143" mass="15351">ANPLVGSNKGLATLITDNTTLLLVRAIVFGIFPLIFATRSLRASGAPLTRKSLRPFFYAQCLPTGAFALLLSVGITLSAHPIPRLGYAGAVLTTGAILYYLVTQTRWFADHLGKSYLRGFGHALFAFVLSWVVVIAVSAMLVL</sequence>
<reference evidence="2" key="1">
    <citation type="submission" date="2020-02" db="EMBL/GenBank/DDBJ databases">
        <authorList>
            <person name="Meier V. D."/>
        </authorList>
    </citation>
    <scope>NUCLEOTIDE SEQUENCE</scope>
    <source>
        <strain evidence="2">AVDCRST_MAG93</strain>
    </source>
</reference>